<dbReference type="Proteomes" id="UP001189429">
    <property type="component" value="Unassembled WGS sequence"/>
</dbReference>
<sequence length="169" mass="18025">MMIIASSAMSVTISSFMRAGMQGRSPYASILGSSVAIVVDDQLRRLTEARRVLPEALADTQGASKTQEGFMKFVALPLFCALERAAPSARPLLVRVCRNCERGSDPAACTQAPLSRITSASTQALGDLSASTQSAVAHDELEFCCVEQAEAVTEEPDPPLYVTRAISKE</sequence>
<name>A0ABN9TUX2_9DINO</name>
<dbReference type="EMBL" id="CAUYUJ010015116">
    <property type="protein sequence ID" value="CAK0850045.1"/>
    <property type="molecule type" value="Genomic_DNA"/>
</dbReference>
<protein>
    <submittedName>
        <fullName evidence="1">Uncharacterized protein</fullName>
    </submittedName>
</protein>
<keyword evidence="2" id="KW-1185">Reference proteome</keyword>
<accession>A0ABN9TUX2</accession>
<organism evidence="1 2">
    <name type="scientific">Prorocentrum cordatum</name>
    <dbReference type="NCBI Taxonomy" id="2364126"/>
    <lineage>
        <taxon>Eukaryota</taxon>
        <taxon>Sar</taxon>
        <taxon>Alveolata</taxon>
        <taxon>Dinophyceae</taxon>
        <taxon>Prorocentrales</taxon>
        <taxon>Prorocentraceae</taxon>
        <taxon>Prorocentrum</taxon>
    </lineage>
</organism>
<evidence type="ECO:0000313" key="2">
    <source>
        <dbReference type="Proteomes" id="UP001189429"/>
    </source>
</evidence>
<proteinExistence type="predicted"/>
<gene>
    <name evidence="1" type="ORF">PCOR1329_LOCUS42588</name>
</gene>
<evidence type="ECO:0000313" key="1">
    <source>
        <dbReference type="EMBL" id="CAK0850045.1"/>
    </source>
</evidence>
<reference evidence="1" key="1">
    <citation type="submission" date="2023-10" db="EMBL/GenBank/DDBJ databases">
        <authorList>
            <person name="Chen Y."/>
            <person name="Shah S."/>
            <person name="Dougan E. K."/>
            <person name="Thang M."/>
            <person name="Chan C."/>
        </authorList>
    </citation>
    <scope>NUCLEOTIDE SEQUENCE [LARGE SCALE GENOMIC DNA]</scope>
</reference>
<comment type="caution">
    <text evidence="1">The sequence shown here is derived from an EMBL/GenBank/DDBJ whole genome shotgun (WGS) entry which is preliminary data.</text>
</comment>